<dbReference type="GO" id="GO:0045259">
    <property type="term" value="C:proton-transporting ATP synthase complex"/>
    <property type="evidence" value="ECO:0007669"/>
    <property type="project" value="UniProtKB-KW"/>
</dbReference>
<evidence type="ECO:0000256" key="4">
    <source>
        <dbReference type="ARBA" id="ARBA00022547"/>
    </source>
</evidence>
<dbReference type="eggNOG" id="COG0711">
    <property type="taxonomic scope" value="Bacteria"/>
</dbReference>
<evidence type="ECO:0000256" key="7">
    <source>
        <dbReference type="ARBA" id="ARBA00022989"/>
    </source>
</evidence>
<evidence type="ECO:0000256" key="5">
    <source>
        <dbReference type="ARBA" id="ARBA00022692"/>
    </source>
</evidence>
<evidence type="ECO:0000256" key="9">
    <source>
        <dbReference type="ARBA" id="ARBA00023136"/>
    </source>
</evidence>
<accession>D9SEN4</accession>
<keyword evidence="5 15" id="KW-0812">Transmembrane</keyword>
<gene>
    <name evidence="15" type="primary">atpF</name>
    <name evidence="17" type="ordered locus">Galf_2937</name>
</gene>
<dbReference type="NCBIfam" id="NF004411">
    <property type="entry name" value="PRK05759.1-2"/>
    <property type="match status" value="1"/>
</dbReference>
<sequence>MDITFTLIAQALTFAILIWFTAKFIWPPLMSAIESRQKTIADGLAAAERGKHDLDLAAKRSAELLREAKEKAADILASGDKRATEIIEAAKLQAKVEADRIIAGATAEIEQEAFRAKEQLRSQVSAIALAGAAKILGREVDSKAHNDLLDKLVAEM</sequence>
<comment type="subunit">
    <text evidence="13">F-type ATPases have 2 components, F(1) - the catalytic core - and F(0) - the membrane proton channel. F(1) has five subunits: alpha(3), beta(3), gamma(1), delta(1), epsilon(1). F(0) has four main subunits: a(1), b(2) and c(10-14). The alpha and beta chains form an alternating ring which encloses part of the gamma chain. F(1) is attached to F(0) by a central stalk formed by the gamma and epsilon chains, while a peripheral stalk is formed by the delta and b chains.</text>
</comment>
<protein>
    <recommendedName>
        <fullName evidence="15">ATP synthase subunit b</fullName>
    </recommendedName>
    <alternativeName>
        <fullName evidence="15">ATP synthase F(0) sector subunit b</fullName>
    </alternativeName>
    <alternativeName>
        <fullName evidence="15">ATPase subunit I</fullName>
    </alternativeName>
    <alternativeName>
        <fullName evidence="15">F-type ATPase subunit b</fullName>
        <shortName evidence="15">F-ATPase subunit b</shortName>
    </alternativeName>
</protein>
<dbReference type="HOGENOM" id="CLU_079215_4_5_4"/>
<dbReference type="InterPro" id="IPR005864">
    <property type="entry name" value="ATP_synth_F0_bsu_bac"/>
</dbReference>
<dbReference type="RefSeq" id="WP_013294831.1">
    <property type="nucleotide sequence ID" value="NC_014394.1"/>
</dbReference>
<dbReference type="AlphaFoldDB" id="D9SEN4"/>
<comment type="function">
    <text evidence="12">Component of the F(0) channel, it forms part of the peripheral stalk, linking F(1) to F(0). The b'-subunit is a diverged and duplicated form of b found in plants and photosynthetic bacteria.</text>
</comment>
<keyword evidence="8 15" id="KW-0406">Ion transport</keyword>
<keyword evidence="6 15" id="KW-0375">Hydrogen ion transport</keyword>
<evidence type="ECO:0000256" key="13">
    <source>
        <dbReference type="ARBA" id="ARBA00026054"/>
    </source>
</evidence>
<dbReference type="NCBIfam" id="TIGR01144">
    <property type="entry name" value="ATP_synt_b"/>
    <property type="match status" value="1"/>
</dbReference>
<dbReference type="PANTHER" id="PTHR33445">
    <property type="entry name" value="ATP SYNTHASE SUBUNIT B', CHLOROPLASTIC"/>
    <property type="match status" value="1"/>
</dbReference>
<evidence type="ECO:0000256" key="14">
    <source>
        <dbReference type="ARBA" id="ARBA00037847"/>
    </source>
</evidence>
<evidence type="ECO:0000256" key="8">
    <source>
        <dbReference type="ARBA" id="ARBA00023065"/>
    </source>
</evidence>
<evidence type="ECO:0000256" key="16">
    <source>
        <dbReference type="RuleBase" id="RU003848"/>
    </source>
</evidence>
<dbReference type="EMBL" id="CP002159">
    <property type="protein sequence ID" value="ADL56929.1"/>
    <property type="molecule type" value="Genomic_DNA"/>
</dbReference>
<evidence type="ECO:0000256" key="12">
    <source>
        <dbReference type="ARBA" id="ARBA00025614"/>
    </source>
</evidence>
<keyword evidence="15" id="KW-0997">Cell inner membrane</keyword>
<evidence type="ECO:0000256" key="15">
    <source>
        <dbReference type="HAMAP-Rule" id="MF_01398"/>
    </source>
</evidence>
<dbReference type="Pfam" id="PF00430">
    <property type="entry name" value="ATP-synt_B"/>
    <property type="match status" value="1"/>
</dbReference>
<dbReference type="KEGG" id="gca:Galf_2937"/>
<dbReference type="InterPro" id="IPR028987">
    <property type="entry name" value="ATP_synth_B-like_membr_sf"/>
</dbReference>
<proteinExistence type="inferred from homology"/>
<dbReference type="GO" id="GO:0046933">
    <property type="term" value="F:proton-transporting ATP synthase activity, rotational mechanism"/>
    <property type="evidence" value="ECO:0007669"/>
    <property type="project" value="UniProtKB-UniRule"/>
</dbReference>
<comment type="subcellular location">
    <subcellularLocation>
        <location evidence="15">Cell inner membrane</location>
        <topology evidence="15">Single-pass membrane protein</topology>
    </subcellularLocation>
    <subcellularLocation>
        <location evidence="14">Endomembrane system</location>
        <topology evidence="14">Single-pass membrane protein</topology>
    </subcellularLocation>
</comment>
<dbReference type="PANTHER" id="PTHR33445:SF1">
    <property type="entry name" value="ATP SYNTHASE SUBUNIT B"/>
    <property type="match status" value="1"/>
</dbReference>
<keyword evidence="18" id="KW-1185">Reference proteome</keyword>
<keyword evidence="3 15" id="KW-1003">Cell membrane</keyword>
<evidence type="ECO:0000313" key="17">
    <source>
        <dbReference type="EMBL" id="ADL56929.1"/>
    </source>
</evidence>
<dbReference type="Proteomes" id="UP000001235">
    <property type="component" value="Chromosome"/>
</dbReference>
<evidence type="ECO:0000256" key="1">
    <source>
        <dbReference type="ARBA" id="ARBA00005513"/>
    </source>
</evidence>
<dbReference type="STRING" id="395494.Galf_2937"/>
<keyword evidence="4 15" id="KW-0138">CF(0)</keyword>
<dbReference type="OrthoDB" id="9788020at2"/>
<dbReference type="GO" id="GO:0012505">
    <property type="term" value="C:endomembrane system"/>
    <property type="evidence" value="ECO:0007669"/>
    <property type="project" value="UniProtKB-SubCell"/>
</dbReference>
<keyword evidence="2 15" id="KW-0813">Transport</keyword>
<reference evidence="17 18" key="1">
    <citation type="submission" date="2010-08" db="EMBL/GenBank/DDBJ databases">
        <title>Complete sequence of Gallionella capsiferriformans ES-2.</title>
        <authorList>
            <consortium name="US DOE Joint Genome Institute"/>
            <person name="Lucas S."/>
            <person name="Copeland A."/>
            <person name="Lapidus A."/>
            <person name="Cheng J.-F."/>
            <person name="Bruce D."/>
            <person name="Goodwin L."/>
            <person name="Pitluck S."/>
            <person name="Chertkov O."/>
            <person name="Davenport K.W."/>
            <person name="Detter J.C."/>
            <person name="Han C."/>
            <person name="Tapia R."/>
            <person name="Land M."/>
            <person name="Hauser L."/>
            <person name="Chang Y.-J."/>
            <person name="Jeffries C."/>
            <person name="Kyrpides N."/>
            <person name="Ivanova N."/>
            <person name="Mikhailova N."/>
            <person name="Shelobolina E.S."/>
            <person name="Picardal F."/>
            <person name="Roden E."/>
            <person name="Emerson D."/>
            <person name="Woyke T."/>
        </authorList>
    </citation>
    <scope>NUCLEOTIDE SEQUENCE [LARGE SCALE GENOMIC DNA]</scope>
    <source>
        <strain evidence="17 18">ES-2</strain>
    </source>
</reference>
<dbReference type="GO" id="GO:0005886">
    <property type="term" value="C:plasma membrane"/>
    <property type="evidence" value="ECO:0007669"/>
    <property type="project" value="UniProtKB-SubCell"/>
</dbReference>
<evidence type="ECO:0000256" key="10">
    <source>
        <dbReference type="ARBA" id="ARBA00023310"/>
    </source>
</evidence>
<dbReference type="HAMAP" id="MF_01398">
    <property type="entry name" value="ATP_synth_b_bprime"/>
    <property type="match status" value="1"/>
</dbReference>
<keyword evidence="9 15" id="KW-0472">Membrane</keyword>
<dbReference type="InterPro" id="IPR050059">
    <property type="entry name" value="ATP_synthase_B_chain"/>
</dbReference>
<dbReference type="Gene3D" id="6.10.250.1580">
    <property type="match status" value="1"/>
</dbReference>
<comment type="similarity">
    <text evidence="1 15 16">Belongs to the ATPase B chain family.</text>
</comment>
<keyword evidence="7 15" id="KW-1133">Transmembrane helix</keyword>
<dbReference type="InterPro" id="IPR002146">
    <property type="entry name" value="ATP_synth_b/b'su_bac/chlpt"/>
</dbReference>
<comment type="function">
    <text evidence="11 15">F(1)F(0) ATP synthase produces ATP from ADP in the presence of a proton or sodium gradient. F-type ATPases consist of two structural domains, F(1) containing the extramembraneous catalytic core and F(0) containing the membrane proton channel, linked together by a central stalk and a peripheral stalk. During catalysis, ATP synthesis in the catalytic domain of F(1) is coupled via a rotary mechanism of the central stalk subunits to proton translocation.</text>
</comment>
<dbReference type="SUPFAM" id="SSF81573">
    <property type="entry name" value="F1F0 ATP synthase subunit B, membrane domain"/>
    <property type="match status" value="1"/>
</dbReference>
<evidence type="ECO:0000313" key="18">
    <source>
        <dbReference type="Proteomes" id="UP000001235"/>
    </source>
</evidence>
<evidence type="ECO:0000256" key="2">
    <source>
        <dbReference type="ARBA" id="ARBA00022448"/>
    </source>
</evidence>
<dbReference type="GO" id="GO:0046961">
    <property type="term" value="F:proton-transporting ATPase activity, rotational mechanism"/>
    <property type="evidence" value="ECO:0007669"/>
    <property type="project" value="TreeGrafter"/>
</dbReference>
<comment type="subunit">
    <text evidence="15">F-type ATPases have 2 components, F(1) - the catalytic core - and F(0) - the membrane proton channel. F(1) has five subunits: alpha(3), beta(3), gamma(1), delta(1), epsilon(1). F(0) has three main subunits: a(1), b(2) and c(10-14). The alpha and beta chains form an alternating ring which encloses part of the gamma chain. F(1) is attached to F(0) by a central stalk formed by the gamma and epsilon chains, while a peripheral stalk is formed by the delta and b chains.</text>
</comment>
<feature type="transmembrane region" description="Helical" evidence="15">
    <location>
        <begin position="6"/>
        <end position="26"/>
    </location>
</feature>
<evidence type="ECO:0000256" key="3">
    <source>
        <dbReference type="ARBA" id="ARBA00022475"/>
    </source>
</evidence>
<name>D9SEN4_GALCS</name>
<dbReference type="CDD" id="cd06503">
    <property type="entry name" value="ATP-synt_Fo_b"/>
    <property type="match status" value="1"/>
</dbReference>
<evidence type="ECO:0000256" key="11">
    <source>
        <dbReference type="ARBA" id="ARBA00025198"/>
    </source>
</evidence>
<evidence type="ECO:0000256" key="6">
    <source>
        <dbReference type="ARBA" id="ARBA00022781"/>
    </source>
</evidence>
<keyword evidence="10 15" id="KW-0066">ATP synthesis</keyword>
<organism evidence="17 18">
    <name type="scientific">Gallionella capsiferriformans (strain ES-2)</name>
    <name type="common">Gallionella ferruginea capsiferriformans (strain ES-2)</name>
    <dbReference type="NCBI Taxonomy" id="395494"/>
    <lineage>
        <taxon>Bacteria</taxon>
        <taxon>Pseudomonadati</taxon>
        <taxon>Pseudomonadota</taxon>
        <taxon>Betaproteobacteria</taxon>
        <taxon>Nitrosomonadales</taxon>
        <taxon>Gallionellaceae</taxon>
        <taxon>Gallionella</taxon>
    </lineage>
</organism>